<comment type="caution">
    <text evidence="1">The sequence shown here is derived from an EMBL/GenBank/DDBJ whole genome shotgun (WGS) entry which is preliminary data.</text>
</comment>
<protein>
    <recommendedName>
        <fullName evidence="3">Homing endonuclease LAGLIDADG domain-containing protein</fullName>
    </recommendedName>
</protein>
<gene>
    <name evidence="1" type="ORF">C450_05105</name>
</gene>
<dbReference type="OrthoDB" id="315174at2157"/>
<proteinExistence type="predicted"/>
<evidence type="ECO:0000313" key="1">
    <source>
        <dbReference type="EMBL" id="EMA54645.1"/>
    </source>
</evidence>
<dbReference type="STRING" id="1227456.C450_05105"/>
<dbReference type="PATRIC" id="fig|1227456.3.peg.1039"/>
<dbReference type="Proteomes" id="UP000011625">
    <property type="component" value="Unassembled WGS sequence"/>
</dbReference>
<reference evidence="1 2" key="1">
    <citation type="journal article" date="2014" name="PLoS Genet.">
        <title>Phylogenetically driven sequencing of extremely halophilic archaea reveals strategies for static and dynamic osmo-response.</title>
        <authorList>
            <person name="Becker E.A."/>
            <person name="Seitzer P.M."/>
            <person name="Tritt A."/>
            <person name="Larsen D."/>
            <person name="Krusor M."/>
            <person name="Yao A.I."/>
            <person name="Wu D."/>
            <person name="Madern D."/>
            <person name="Eisen J.A."/>
            <person name="Darling A.E."/>
            <person name="Facciotti M.T."/>
        </authorList>
    </citation>
    <scope>NUCLEOTIDE SEQUENCE [LARGE SCALE GENOMIC DNA]</scope>
    <source>
        <strain evidence="1 2">DSM 8989</strain>
    </source>
</reference>
<dbReference type="AlphaFoldDB" id="M0ND81"/>
<evidence type="ECO:0008006" key="3">
    <source>
        <dbReference type="Google" id="ProtNLM"/>
    </source>
</evidence>
<evidence type="ECO:0000313" key="2">
    <source>
        <dbReference type="Proteomes" id="UP000011625"/>
    </source>
</evidence>
<dbReference type="RefSeq" id="WP_005040849.1">
    <property type="nucleotide sequence ID" value="NZ_AOME01000026.1"/>
</dbReference>
<sequence length="268" mass="29478">MSRCGEEYERLAGHWNGPCGPPALDRRQRTLVAGLLLGDGRVGGNGANKHFRLSTRWRPFARWVFAELGWLAATVTRVEDTRDERRSRPPAQHYIVRTHAHPALTSFRAWYQSSECEGEDGGDAEAVGSTDAKRLPAPADLPGGALTSRMGRAWHATAGSLAWSASEYATTRQASFSAEADARAERVMALFESAGLDPTRVGRRVQLPPKQTMEWIEWIGDEPVPGVAYKWAADHEEYQNAKRDAETRRARLWYECVAAGGTGGSDGA</sequence>
<keyword evidence="2" id="KW-1185">Reference proteome</keyword>
<organism evidence="1 2">
    <name type="scientific">Halococcus salifodinae DSM 8989</name>
    <dbReference type="NCBI Taxonomy" id="1227456"/>
    <lineage>
        <taxon>Archaea</taxon>
        <taxon>Methanobacteriati</taxon>
        <taxon>Methanobacteriota</taxon>
        <taxon>Stenosarchaea group</taxon>
        <taxon>Halobacteria</taxon>
        <taxon>Halobacteriales</taxon>
        <taxon>Halococcaceae</taxon>
        <taxon>Halococcus</taxon>
    </lineage>
</organism>
<name>M0ND81_9EURY</name>
<dbReference type="EMBL" id="AOME01000026">
    <property type="protein sequence ID" value="EMA54645.1"/>
    <property type="molecule type" value="Genomic_DNA"/>
</dbReference>
<accession>M0ND81</accession>